<name>A0A4U0FCN9_9BACL</name>
<dbReference type="Pfam" id="PF01261">
    <property type="entry name" value="AP_endonuc_2"/>
    <property type="match status" value="1"/>
</dbReference>
<dbReference type="SUPFAM" id="SSF51658">
    <property type="entry name" value="Xylose isomerase-like"/>
    <property type="match status" value="1"/>
</dbReference>
<gene>
    <name evidence="2" type="ORF">E5161_07320</name>
</gene>
<protein>
    <submittedName>
        <fullName evidence="2">Sugar phosphate isomerase/epimerase</fullName>
    </submittedName>
</protein>
<sequence>MPLFANDRSDSPPKMIIQQSMWSLKQYGDHNREWSLEKKFEQIAAAGFHGIFGSLPSKEERGLWARLMDEYHFSFGLESFPATGEELRQLLEQASDYDVLYVNAQVADAFTTGAAAVTRLEELLEVADRYNMPFFVETHRGRITQDLQRTVEYVRQISDLRLTIDLSHYVLAGEMYEFDTADPYFQELLQRTGSIHGRVSNGQQIQIDMGKNADHPMVGPFTGWWKRGMHEWLAKAGKGDVLPFVCEIGHHYSVTPRFVPGYSWEEISDRWEQTLILKQLVEQVWMDVDNHAKRGNPK</sequence>
<proteinExistence type="predicted"/>
<keyword evidence="2" id="KW-0413">Isomerase</keyword>
<dbReference type="OrthoDB" id="2555274at2"/>
<dbReference type="GO" id="GO:0016853">
    <property type="term" value="F:isomerase activity"/>
    <property type="evidence" value="ECO:0007669"/>
    <property type="project" value="UniProtKB-KW"/>
</dbReference>
<comment type="caution">
    <text evidence="2">The sequence shown here is derived from an EMBL/GenBank/DDBJ whole genome shotgun (WGS) entry which is preliminary data.</text>
</comment>
<dbReference type="Proteomes" id="UP000309673">
    <property type="component" value="Unassembled WGS sequence"/>
</dbReference>
<feature type="domain" description="Xylose isomerase-like TIM barrel" evidence="1">
    <location>
        <begin position="41"/>
        <end position="184"/>
    </location>
</feature>
<accession>A0A4U0FCN9</accession>
<evidence type="ECO:0000313" key="3">
    <source>
        <dbReference type="Proteomes" id="UP000309673"/>
    </source>
</evidence>
<organism evidence="2 3">
    <name type="scientific">Cohnella pontilimi</name>
    <dbReference type="NCBI Taxonomy" id="2564100"/>
    <lineage>
        <taxon>Bacteria</taxon>
        <taxon>Bacillati</taxon>
        <taxon>Bacillota</taxon>
        <taxon>Bacilli</taxon>
        <taxon>Bacillales</taxon>
        <taxon>Paenibacillaceae</taxon>
        <taxon>Cohnella</taxon>
    </lineage>
</organism>
<evidence type="ECO:0000259" key="1">
    <source>
        <dbReference type="Pfam" id="PF01261"/>
    </source>
</evidence>
<evidence type="ECO:0000313" key="2">
    <source>
        <dbReference type="EMBL" id="TJY42656.1"/>
    </source>
</evidence>
<dbReference type="EMBL" id="SUPK01000003">
    <property type="protein sequence ID" value="TJY42656.1"/>
    <property type="molecule type" value="Genomic_DNA"/>
</dbReference>
<dbReference type="InterPro" id="IPR013022">
    <property type="entry name" value="Xyl_isomerase-like_TIM-brl"/>
</dbReference>
<dbReference type="AlphaFoldDB" id="A0A4U0FCN9"/>
<dbReference type="InterPro" id="IPR036237">
    <property type="entry name" value="Xyl_isomerase-like_sf"/>
</dbReference>
<reference evidence="2 3" key="1">
    <citation type="submission" date="2019-04" db="EMBL/GenBank/DDBJ databases">
        <title>Cohnella sp. nov., isolated from soil.</title>
        <authorList>
            <person name="Kim W."/>
        </authorList>
    </citation>
    <scope>NUCLEOTIDE SEQUENCE [LARGE SCALE GENOMIC DNA]</scope>
    <source>
        <strain evidence="2 3">CAU 1483</strain>
    </source>
</reference>
<dbReference type="Gene3D" id="3.20.20.150">
    <property type="entry name" value="Divalent-metal-dependent TIM barrel enzymes"/>
    <property type="match status" value="1"/>
</dbReference>
<keyword evidence="3" id="KW-1185">Reference proteome</keyword>